<feature type="non-terminal residue" evidence="2">
    <location>
        <position position="1"/>
    </location>
</feature>
<protein>
    <submittedName>
        <fullName evidence="2">Metallophosphoesterase</fullName>
    </submittedName>
</protein>
<reference evidence="2" key="1">
    <citation type="submission" date="2022-06" db="EMBL/GenBank/DDBJ databases">
        <title>Genome public.</title>
        <authorList>
            <person name="Sun Q."/>
        </authorList>
    </citation>
    <scope>NUCLEOTIDE SEQUENCE</scope>
    <source>
        <strain evidence="2">CWNU-1</strain>
    </source>
</reference>
<proteinExistence type="predicted"/>
<comment type="caution">
    <text evidence="2">The sequence shown here is derived from an EMBL/GenBank/DDBJ whole genome shotgun (WGS) entry which is preliminary data.</text>
</comment>
<gene>
    <name evidence="2" type="ORF">NBG84_06740</name>
</gene>
<sequence>LALTADDGPALWAFAQVSTQVLRRLGAPPAVVVPGGLSKEGPAGLVAKARACLTHFGEHGTVRDLDTAIRLFGSATQEERRTTERATLYEELAQAQLRRWLVRPLPEDLAEALDAAQNAIADGPPRAHLTLARVLETMAGEVTAGRLDVKLVPEWVWVQAQAGEPAQVAQRVAAVLLSAADGSLAELTVPGTRYDRSFEEIAVPAATTRVRVLRRLAVLGAPHGRPPAEDPPAEASPRWRPGAPVAPASLAASRATPAAAPPEWFTTTVHSAIEVVQRLLDRAAEADETFPDSSAERHRDERRESALLLRGALLLDLARHHRGEGPVPPAAVDTATSREFAEQAGEDLHTGIDGMDWDTVDQSELCRAWLDYADAIEFGWDRPDDDARLRILQALDQARRNVGTQERTLAGILLRMARLLEQRYLSTGSWAHRDSAVAAWTEALPLLPRHEPDRAPILTSLGRQLTERGVDKDTRADIHSAVRALRGAIDATGDADPELPRRRALLGQAYIERFRADGTVADLHAADWALGAAARTATDPELAAYAWWYRALGSALLARRTASPVRLQSAVGYCHRAQRGPTGLVRAAVLAQWTRAGRLERTAGAGRALQEHRAVLELLTAAGIKTGVSLLRREIVRLETGG</sequence>
<dbReference type="Gene3D" id="1.25.40.10">
    <property type="entry name" value="Tetratricopeptide repeat domain"/>
    <property type="match status" value="1"/>
</dbReference>
<keyword evidence="3" id="KW-1185">Reference proteome</keyword>
<name>A0ABT0UL68_9ACTN</name>
<dbReference type="InterPro" id="IPR011990">
    <property type="entry name" value="TPR-like_helical_dom_sf"/>
</dbReference>
<evidence type="ECO:0000313" key="2">
    <source>
        <dbReference type="EMBL" id="MCM2388016.1"/>
    </source>
</evidence>
<feature type="region of interest" description="Disordered" evidence="1">
    <location>
        <begin position="221"/>
        <end position="255"/>
    </location>
</feature>
<dbReference type="EMBL" id="JAMQAW010000006">
    <property type="protein sequence ID" value="MCM2388016.1"/>
    <property type="molecule type" value="Genomic_DNA"/>
</dbReference>
<dbReference type="Proteomes" id="UP001431429">
    <property type="component" value="Unassembled WGS sequence"/>
</dbReference>
<feature type="compositionally biased region" description="Low complexity" evidence="1">
    <location>
        <begin position="233"/>
        <end position="255"/>
    </location>
</feature>
<evidence type="ECO:0000313" key="3">
    <source>
        <dbReference type="Proteomes" id="UP001431429"/>
    </source>
</evidence>
<organism evidence="2 3">
    <name type="scientific">Streptomyces albipurpureus</name>
    <dbReference type="NCBI Taxonomy" id="2897419"/>
    <lineage>
        <taxon>Bacteria</taxon>
        <taxon>Bacillati</taxon>
        <taxon>Actinomycetota</taxon>
        <taxon>Actinomycetes</taxon>
        <taxon>Kitasatosporales</taxon>
        <taxon>Streptomycetaceae</taxon>
        <taxon>Streptomyces</taxon>
    </lineage>
</organism>
<accession>A0ABT0UL68</accession>
<evidence type="ECO:0000256" key="1">
    <source>
        <dbReference type="SAM" id="MobiDB-lite"/>
    </source>
</evidence>